<proteinExistence type="predicted"/>
<organism evidence="2 3">
    <name type="scientific">Anaeroselena agilis</name>
    <dbReference type="NCBI Taxonomy" id="3063788"/>
    <lineage>
        <taxon>Bacteria</taxon>
        <taxon>Bacillati</taxon>
        <taxon>Bacillota</taxon>
        <taxon>Negativicutes</taxon>
        <taxon>Acetonemataceae</taxon>
        <taxon>Anaeroselena</taxon>
    </lineage>
</organism>
<protein>
    <recommendedName>
        <fullName evidence="4">ECF transporter S component</fullName>
    </recommendedName>
</protein>
<keyword evidence="3" id="KW-1185">Reference proteome</keyword>
<keyword evidence="1" id="KW-0472">Membrane</keyword>
<evidence type="ECO:0008006" key="4">
    <source>
        <dbReference type="Google" id="ProtNLM"/>
    </source>
</evidence>
<feature type="transmembrane region" description="Helical" evidence="1">
    <location>
        <begin position="12"/>
        <end position="31"/>
    </location>
</feature>
<sequence length="171" mass="18053">MTPSRPDLLARAALLLALTVIFQSLRLIIPVPPFFTTFIIGSLVNACLLIACETVGLAAAALLAAVTPVVAYLQGLLFLPVFIPPVALAHLLYALIYKTLLARGRFAAIGAATVIKTAVLFAAFTWLLTFINVPPKLAAGIMFVMGWPQIFTGIMGGVLAAIVVKRVGGRP</sequence>
<feature type="transmembrane region" description="Helical" evidence="1">
    <location>
        <begin position="72"/>
        <end position="96"/>
    </location>
</feature>
<dbReference type="RefSeq" id="WP_413779212.1">
    <property type="nucleotide sequence ID" value="NZ_JAUOZS010000001.1"/>
</dbReference>
<evidence type="ECO:0000313" key="3">
    <source>
        <dbReference type="Proteomes" id="UP001254848"/>
    </source>
</evidence>
<keyword evidence="1" id="KW-1133">Transmembrane helix</keyword>
<evidence type="ECO:0000256" key="1">
    <source>
        <dbReference type="SAM" id="Phobius"/>
    </source>
</evidence>
<feature type="transmembrane region" description="Helical" evidence="1">
    <location>
        <begin position="108"/>
        <end position="131"/>
    </location>
</feature>
<reference evidence="2 3" key="1">
    <citation type="submission" date="2023-07" db="EMBL/GenBank/DDBJ databases">
        <title>The novel representative of Negativicutes class, Anaeroselena agilis gen. nov. sp. nov.</title>
        <authorList>
            <person name="Prokofeva M.I."/>
            <person name="Elcheninov A.G."/>
            <person name="Klyukina A."/>
            <person name="Kublanov I.V."/>
            <person name="Frolov E.N."/>
            <person name="Podosokorskaya O.A."/>
        </authorList>
    </citation>
    <scope>NUCLEOTIDE SEQUENCE [LARGE SCALE GENOMIC DNA]</scope>
    <source>
        <strain evidence="2 3">4137-cl</strain>
    </source>
</reference>
<name>A0ABU3NV29_9FIRM</name>
<comment type="caution">
    <text evidence="2">The sequence shown here is derived from an EMBL/GenBank/DDBJ whole genome shotgun (WGS) entry which is preliminary data.</text>
</comment>
<dbReference type="Proteomes" id="UP001254848">
    <property type="component" value="Unassembled WGS sequence"/>
</dbReference>
<evidence type="ECO:0000313" key="2">
    <source>
        <dbReference type="EMBL" id="MDT8900675.1"/>
    </source>
</evidence>
<dbReference type="EMBL" id="JAUOZS010000001">
    <property type="protein sequence ID" value="MDT8900675.1"/>
    <property type="molecule type" value="Genomic_DNA"/>
</dbReference>
<accession>A0ABU3NV29</accession>
<keyword evidence="1" id="KW-0812">Transmembrane</keyword>
<gene>
    <name evidence="2" type="ORF">Q4T40_05395</name>
</gene>
<feature type="transmembrane region" description="Helical" evidence="1">
    <location>
        <begin position="43"/>
        <end position="66"/>
    </location>
</feature>
<feature type="transmembrane region" description="Helical" evidence="1">
    <location>
        <begin position="137"/>
        <end position="164"/>
    </location>
</feature>